<dbReference type="Pfam" id="PF11326">
    <property type="entry name" value="PANTS-like"/>
    <property type="match status" value="1"/>
</dbReference>
<sequence length="119" mass="13112">MARAGSKDGGASRTPTTEELRDSIKCTDCMNALAFCFSPRHQFDLYWRQGTFDTCAKQFEELRFCYSLKTADSAKAKEMLRKLAQKPPSPTEGSVWQARPLSDPGVVAPAGPAPPAEQR</sequence>
<dbReference type="PANTHER" id="PTHR28052:SF1">
    <property type="entry name" value="UPF0545 PROTEIN C22ORF39"/>
    <property type="match status" value="1"/>
</dbReference>
<evidence type="ECO:0000313" key="3">
    <source>
        <dbReference type="Proteomes" id="UP000324907"/>
    </source>
</evidence>
<dbReference type="Proteomes" id="UP000324907">
    <property type="component" value="Unassembled WGS sequence"/>
</dbReference>
<evidence type="ECO:0000256" key="1">
    <source>
        <dbReference type="SAM" id="MobiDB-lite"/>
    </source>
</evidence>
<feature type="region of interest" description="Disordered" evidence="1">
    <location>
        <begin position="1"/>
        <end position="20"/>
    </location>
</feature>
<accession>A0A5A8DHK2</accession>
<dbReference type="AlphaFoldDB" id="A0A5A8DHK2"/>
<dbReference type="PANTHER" id="PTHR28052">
    <property type="entry name" value="UPF0545 PROTEIN C22ORF39"/>
    <property type="match status" value="1"/>
</dbReference>
<comment type="caution">
    <text evidence="2">The sequence shown here is derived from an EMBL/GenBank/DDBJ whole genome shotgun (WGS) entry which is preliminary data.</text>
</comment>
<name>A0A5A8DHK2_CAFRO</name>
<dbReference type="InterPro" id="IPR021475">
    <property type="entry name" value="Pants/Emi1-like"/>
</dbReference>
<protein>
    <submittedName>
        <fullName evidence="2">Uncharacterized protein</fullName>
    </submittedName>
</protein>
<evidence type="ECO:0000313" key="2">
    <source>
        <dbReference type="EMBL" id="KAA0164993.1"/>
    </source>
</evidence>
<proteinExistence type="predicted"/>
<gene>
    <name evidence="2" type="ORF">FNF28_03616</name>
</gene>
<reference evidence="2 3" key="1">
    <citation type="submission" date="2019-07" db="EMBL/GenBank/DDBJ databases">
        <title>Genomes of Cafeteria roenbergensis.</title>
        <authorList>
            <person name="Fischer M.G."/>
            <person name="Hackl T."/>
            <person name="Roman M."/>
        </authorList>
    </citation>
    <scope>NUCLEOTIDE SEQUENCE [LARGE SCALE GENOMIC DNA]</scope>
    <source>
        <strain evidence="2 3">RCC970-E3</strain>
    </source>
</reference>
<dbReference type="EMBL" id="VLTL01000050">
    <property type="protein sequence ID" value="KAA0164993.1"/>
    <property type="molecule type" value="Genomic_DNA"/>
</dbReference>
<feature type="region of interest" description="Disordered" evidence="1">
    <location>
        <begin position="83"/>
        <end position="119"/>
    </location>
</feature>
<organism evidence="2 3">
    <name type="scientific">Cafeteria roenbergensis</name>
    <name type="common">Marine flagellate</name>
    <dbReference type="NCBI Taxonomy" id="33653"/>
    <lineage>
        <taxon>Eukaryota</taxon>
        <taxon>Sar</taxon>
        <taxon>Stramenopiles</taxon>
        <taxon>Bigyra</taxon>
        <taxon>Opalozoa</taxon>
        <taxon>Bicosoecida</taxon>
        <taxon>Cafeteriaceae</taxon>
        <taxon>Cafeteria</taxon>
    </lineage>
</organism>